<keyword evidence="3" id="KW-0285">Flavoprotein</keyword>
<keyword evidence="9" id="KW-1185">Reference proteome</keyword>
<dbReference type="PANTHER" id="PTHR11530">
    <property type="entry name" value="D-AMINO ACID OXIDASE"/>
    <property type="match status" value="1"/>
</dbReference>
<reference evidence="8 9" key="1">
    <citation type="submission" date="2024-05" db="EMBL/GenBank/DDBJ databases">
        <title>Genetic variation in Jamaican populations of the coffee berry borer (Hypothenemus hampei).</title>
        <authorList>
            <person name="Errbii M."/>
            <person name="Myrie A."/>
        </authorList>
    </citation>
    <scope>NUCLEOTIDE SEQUENCE [LARGE SCALE GENOMIC DNA]</scope>
    <source>
        <strain evidence="8">JA-Hopewell-2020-01-JO</strain>
        <tissue evidence="8">Whole body</tissue>
    </source>
</reference>
<evidence type="ECO:0000259" key="7">
    <source>
        <dbReference type="Pfam" id="PF01266"/>
    </source>
</evidence>
<evidence type="ECO:0000256" key="5">
    <source>
        <dbReference type="ARBA" id="ARBA00023002"/>
    </source>
</evidence>
<organism evidence="8 9">
    <name type="scientific">Hypothenemus hampei</name>
    <name type="common">Coffee berry borer</name>
    <dbReference type="NCBI Taxonomy" id="57062"/>
    <lineage>
        <taxon>Eukaryota</taxon>
        <taxon>Metazoa</taxon>
        <taxon>Ecdysozoa</taxon>
        <taxon>Arthropoda</taxon>
        <taxon>Hexapoda</taxon>
        <taxon>Insecta</taxon>
        <taxon>Pterygota</taxon>
        <taxon>Neoptera</taxon>
        <taxon>Endopterygota</taxon>
        <taxon>Coleoptera</taxon>
        <taxon>Polyphaga</taxon>
        <taxon>Cucujiformia</taxon>
        <taxon>Curculionidae</taxon>
        <taxon>Scolytinae</taxon>
        <taxon>Hypothenemus</taxon>
    </lineage>
</organism>
<dbReference type="SUPFAM" id="SSF54373">
    <property type="entry name" value="FAD-linked reductases, C-terminal domain"/>
    <property type="match status" value="1"/>
</dbReference>
<feature type="domain" description="FAD dependent oxidoreductase" evidence="7">
    <location>
        <begin position="5"/>
        <end position="322"/>
    </location>
</feature>
<feature type="binding site" evidence="6">
    <location>
        <begin position="43"/>
        <end position="44"/>
    </location>
    <ligand>
        <name>FAD</name>
        <dbReference type="ChEBI" id="CHEBI:57692"/>
    </ligand>
</feature>
<evidence type="ECO:0000313" key="8">
    <source>
        <dbReference type="EMBL" id="KAL1506312.1"/>
    </source>
</evidence>
<dbReference type="SUPFAM" id="SSF51971">
    <property type="entry name" value="Nucleotide-binding domain"/>
    <property type="match status" value="1"/>
</dbReference>
<dbReference type="Pfam" id="PF01266">
    <property type="entry name" value="DAO"/>
    <property type="match status" value="1"/>
</dbReference>
<evidence type="ECO:0000256" key="3">
    <source>
        <dbReference type="ARBA" id="ARBA00022630"/>
    </source>
</evidence>
<keyword evidence="5" id="KW-0560">Oxidoreductase</keyword>
<sequence length="337" mass="38062">MNDLKIAVVGAGIIGATTALELQKCFRNAHIEIIADQFYDDTTSYVAAGVFRPGSGFFGPTEDITYKWLKDSYEYYDTLRKTPEGINAGVIEISGYLFSSQYPENVKNRFLENICPLYRPATNEELNLCPGNWKYGSFFTTLLTQSSYYIPWTIRKFQNNGGKLSRSKIESLYQLALSYDVVVNCSGLGAKFLCNDHKMVPIRGQVIKVRAPWIKTFFYGDFDTYIIPGVDSVTLGGCRHYDSWDLNVNNYDSNKIKEQCESLLPSLRGAEIIAHKVGLRPYRNIVRVEKEITNFDGRRVKLVHNYGHGGYGVTAAPGTSMYCCNLVQELWKGNSKL</sequence>
<dbReference type="AlphaFoldDB" id="A0ABD1EZ50"/>
<comment type="caution">
    <text evidence="8">The sequence shown here is derived from an EMBL/GenBank/DDBJ whole genome shotgun (WGS) entry which is preliminary data.</text>
</comment>
<name>A0ABD1EZ50_HYPHA</name>
<evidence type="ECO:0000256" key="1">
    <source>
        <dbReference type="ARBA" id="ARBA00001974"/>
    </source>
</evidence>
<dbReference type="InterPro" id="IPR006076">
    <property type="entry name" value="FAD-dep_OxRdtase"/>
</dbReference>
<feature type="binding site" evidence="6">
    <location>
        <position position="280"/>
    </location>
    <ligand>
        <name>D-dopa</name>
        <dbReference type="ChEBI" id="CHEBI:149689"/>
    </ligand>
</feature>
<dbReference type="EMBL" id="JBDJPC010000004">
    <property type="protein sequence ID" value="KAL1506312.1"/>
    <property type="molecule type" value="Genomic_DNA"/>
</dbReference>
<evidence type="ECO:0000256" key="2">
    <source>
        <dbReference type="ARBA" id="ARBA00006730"/>
    </source>
</evidence>
<evidence type="ECO:0000256" key="4">
    <source>
        <dbReference type="ARBA" id="ARBA00022827"/>
    </source>
</evidence>
<dbReference type="Proteomes" id="UP001566132">
    <property type="component" value="Unassembled WGS sequence"/>
</dbReference>
<comment type="similarity">
    <text evidence="2">Belongs to the DAMOX/DASOX family.</text>
</comment>
<keyword evidence="4 6" id="KW-0274">FAD</keyword>
<accession>A0ABD1EZ50</accession>
<protein>
    <recommendedName>
        <fullName evidence="7">FAD dependent oxidoreductase domain-containing protein</fullName>
    </recommendedName>
</protein>
<dbReference type="InterPro" id="IPR023209">
    <property type="entry name" value="DAO"/>
</dbReference>
<feature type="binding site" evidence="6">
    <location>
        <position position="310"/>
    </location>
    <ligand>
        <name>D-dopa</name>
        <dbReference type="ChEBI" id="CHEBI:149689"/>
    </ligand>
</feature>
<dbReference type="Gene3D" id="3.40.50.720">
    <property type="entry name" value="NAD(P)-binding Rossmann-like Domain"/>
    <property type="match status" value="1"/>
</dbReference>
<evidence type="ECO:0000256" key="6">
    <source>
        <dbReference type="PIRSR" id="PIRSR000189-1"/>
    </source>
</evidence>
<dbReference type="GO" id="GO:0016491">
    <property type="term" value="F:oxidoreductase activity"/>
    <property type="evidence" value="ECO:0007669"/>
    <property type="project" value="UniProtKB-KW"/>
</dbReference>
<proteinExistence type="inferred from homology"/>
<evidence type="ECO:0000313" key="9">
    <source>
        <dbReference type="Proteomes" id="UP001566132"/>
    </source>
</evidence>
<feature type="binding site" evidence="6">
    <location>
        <position position="225"/>
    </location>
    <ligand>
        <name>D-dopa</name>
        <dbReference type="ChEBI" id="CHEBI:149689"/>
    </ligand>
</feature>
<comment type="cofactor">
    <cofactor evidence="1 6">
        <name>FAD</name>
        <dbReference type="ChEBI" id="CHEBI:57692"/>
    </cofactor>
</comment>
<gene>
    <name evidence="8" type="ORF">ABEB36_005700</name>
</gene>
<dbReference type="PANTHER" id="PTHR11530:SF17">
    <property type="entry name" value="RE49860P"/>
    <property type="match status" value="1"/>
</dbReference>
<dbReference type="Gene3D" id="3.30.9.10">
    <property type="entry name" value="D-Amino Acid Oxidase, subunit A, domain 2"/>
    <property type="match status" value="1"/>
</dbReference>
<feature type="binding site" evidence="6">
    <location>
        <begin position="309"/>
        <end position="314"/>
    </location>
    <ligand>
        <name>FAD</name>
        <dbReference type="ChEBI" id="CHEBI:57692"/>
    </ligand>
</feature>
<dbReference type="PIRSF" id="PIRSF000189">
    <property type="entry name" value="D-aa_oxidase"/>
    <property type="match status" value="1"/>
</dbReference>